<proteinExistence type="predicted"/>
<dbReference type="OrthoDB" id="377651at2157"/>
<protein>
    <submittedName>
        <fullName evidence="1">Uncharacterized protein</fullName>
    </submittedName>
</protein>
<sequence>MIKFILDDKQKRLDDFRPIIVKKICREFDYLISEYKKAYNTDKFDKYDLYDFSWKCPGRLKIKNFPRNAFFSSYKLYIKTKEKIH</sequence>
<dbReference type="Proteomes" id="UP000000438">
    <property type="component" value="Chromosome"/>
</dbReference>
<dbReference type="KEGG" id="pto:PTO0350"/>
<accession>Q6L267</accession>
<dbReference type="HOGENOM" id="CLU_2505072_0_0_2"/>
<name>Q6L267_PICTO</name>
<reference evidence="1 2" key="1">
    <citation type="journal article" date="2004" name="Proc. Natl. Acad. Sci. U.S.A.">
        <title>Genome sequence of Picrophilus torridus and its implications for life around pH 0.</title>
        <authorList>
            <person name="Futterer O."/>
            <person name="Angelov A."/>
            <person name="Liesegang H."/>
            <person name="Gottschalk G."/>
            <person name="Schleper C."/>
            <person name="Schepers B."/>
            <person name="Dock C."/>
            <person name="Antranikian G."/>
            <person name="Liebl W."/>
        </authorList>
    </citation>
    <scope>NUCLEOTIDE SEQUENCE [LARGE SCALE GENOMIC DNA]</scope>
    <source>
        <strain evidence="2">ATCC 700027 / DSM 9790 / JCM 10055 / NBRC 100828</strain>
    </source>
</reference>
<evidence type="ECO:0000313" key="1">
    <source>
        <dbReference type="EMBL" id="AAT42935.1"/>
    </source>
</evidence>
<dbReference type="GeneID" id="2844877"/>
<dbReference type="RefSeq" id="WP_011177151.1">
    <property type="nucleotide sequence ID" value="NC_005877.1"/>
</dbReference>
<gene>
    <name evidence="1" type="ordered locus">PTO0350</name>
</gene>
<dbReference type="STRING" id="263820.PTO0350"/>
<dbReference type="PaxDb" id="263820-PTO0350"/>
<organism evidence="1 2">
    <name type="scientific">Picrophilus torridus (strain ATCC 700027 / DSM 9790 / JCM 10055 / NBRC 100828 / KAW 2/3)</name>
    <dbReference type="NCBI Taxonomy" id="1122961"/>
    <lineage>
        <taxon>Archaea</taxon>
        <taxon>Methanobacteriati</taxon>
        <taxon>Thermoplasmatota</taxon>
        <taxon>Thermoplasmata</taxon>
        <taxon>Thermoplasmatales</taxon>
        <taxon>Picrophilaceae</taxon>
        <taxon>Picrophilus</taxon>
    </lineage>
</organism>
<dbReference type="EMBL" id="AE017261">
    <property type="protein sequence ID" value="AAT42935.1"/>
    <property type="molecule type" value="Genomic_DNA"/>
</dbReference>
<dbReference type="AlphaFoldDB" id="Q6L267"/>
<evidence type="ECO:0000313" key="2">
    <source>
        <dbReference type="Proteomes" id="UP000000438"/>
    </source>
</evidence>
<dbReference type="InParanoid" id="Q6L267"/>